<dbReference type="Proteomes" id="UP000308121">
    <property type="component" value="Unassembled WGS sequence"/>
</dbReference>
<proteinExistence type="predicted"/>
<feature type="chain" id="PRO_5038424393" description="Bacterial Ig-like domain-containing protein" evidence="2">
    <location>
        <begin position="24"/>
        <end position="418"/>
    </location>
</feature>
<dbReference type="AlphaFoldDB" id="A0A7Z8NQC9"/>
<evidence type="ECO:0000313" key="5">
    <source>
        <dbReference type="Proteomes" id="UP000308121"/>
    </source>
</evidence>
<reference evidence="4 5" key="1">
    <citation type="submission" date="2019-05" db="EMBL/GenBank/DDBJ databases">
        <title>Genome sequence of Cellulomonas hominis strain CS1.</title>
        <authorList>
            <person name="Belmont J."/>
            <person name="Maclea K.S."/>
        </authorList>
    </citation>
    <scope>NUCLEOTIDE SEQUENCE [LARGE SCALE GENOMIC DNA]</scope>
    <source>
        <strain evidence="4 5">CS1</strain>
    </source>
</reference>
<organism evidence="4 5">
    <name type="scientific">Cellulomonas hominis</name>
    <dbReference type="NCBI Taxonomy" id="156981"/>
    <lineage>
        <taxon>Bacteria</taxon>
        <taxon>Bacillati</taxon>
        <taxon>Actinomycetota</taxon>
        <taxon>Actinomycetes</taxon>
        <taxon>Micrococcales</taxon>
        <taxon>Cellulomonadaceae</taxon>
        <taxon>Cellulomonas</taxon>
    </lineage>
</organism>
<accession>A0A7Z8NQC9</accession>
<dbReference type="Gene3D" id="2.60.40.1220">
    <property type="match status" value="1"/>
</dbReference>
<dbReference type="PANTHER" id="PTHR34677:SF3">
    <property type="entry name" value="BACTERIAL IG-LIKE DOMAIN-CONTAINING PROTEIN"/>
    <property type="match status" value="1"/>
</dbReference>
<evidence type="ECO:0000256" key="2">
    <source>
        <dbReference type="SAM" id="SignalP"/>
    </source>
</evidence>
<feature type="domain" description="Bacterial Ig-like" evidence="3">
    <location>
        <begin position="29"/>
        <end position="125"/>
    </location>
</feature>
<dbReference type="EMBL" id="SZYE01000047">
    <property type="protein sequence ID" value="TKR24049.1"/>
    <property type="molecule type" value="Genomic_DNA"/>
</dbReference>
<feature type="domain" description="Bacterial Ig-like" evidence="3">
    <location>
        <begin position="230"/>
        <end position="323"/>
    </location>
</feature>
<feature type="non-terminal residue" evidence="4">
    <location>
        <position position="418"/>
    </location>
</feature>
<feature type="domain" description="Bacterial Ig-like" evidence="3">
    <location>
        <begin position="128"/>
        <end position="229"/>
    </location>
</feature>
<gene>
    <name evidence="4" type="ORF">FA014_08170</name>
</gene>
<keyword evidence="1 2" id="KW-0732">Signal</keyword>
<feature type="signal peptide" evidence="2">
    <location>
        <begin position="1"/>
        <end position="23"/>
    </location>
</feature>
<dbReference type="RefSeq" id="WP_230322969.1">
    <property type="nucleotide sequence ID" value="NZ_SZYE01000047.1"/>
</dbReference>
<evidence type="ECO:0000313" key="4">
    <source>
        <dbReference type="EMBL" id="TKR24049.1"/>
    </source>
</evidence>
<dbReference type="InterPro" id="IPR044048">
    <property type="entry name" value="Big_12"/>
</dbReference>
<sequence>MRRTLTAPVLALALAAAPVLAVAAPAAAAAPTATVVVAESLLAIGRTSVVTITFSEPVTGFDTGDLVADGGTISNLATSDNVTFTALLTPEPDVVVGNGAVVVANHGVVDGSNVPGTGTSRSNAYWVDTVRPVGTITLGRTSLRIGDTATVTVAFDEAVTAFTAADLVVQGGTVSGLSSSDGGITWTATLTPAADVTATGQVITLANGAVADLAGNTGAGTSTSPAYSVDTQRPTASIASSVATVRAGETATVVATFSEPVSAPTGPGLAATSGTLTPATSADGGLTWTSTFTPAPGVRGTAALTLDLSTVTDAAGNVGSGTTIGPVLDVRTVPLTATVDVSGPRLTSTTTARLTVTFSEPVASGVAAALRTPGATLGGLGTADGGLTWTGTLTGAPGTESAAAAATLDLTALRSADG</sequence>
<dbReference type="Pfam" id="PF19078">
    <property type="entry name" value="Big_12"/>
    <property type="match status" value="4"/>
</dbReference>
<comment type="caution">
    <text evidence="4">The sequence shown here is derived from an EMBL/GenBank/DDBJ whole genome shotgun (WGS) entry which is preliminary data.</text>
</comment>
<protein>
    <recommendedName>
        <fullName evidence="3">Bacterial Ig-like domain-containing protein</fullName>
    </recommendedName>
</protein>
<dbReference type="PANTHER" id="PTHR34677">
    <property type="match status" value="1"/>
</dbReference>
<dbReference type="InterPro" id="IPR014755">
    <property type="entry name" value="Cu-Rt/internalin_Ig-like"/>
</dbReference>
<feature type="domain" description="Bacterial Ig-like" evidence="3">
    <location>
        <begin position="332"/>
        <end position="417"/>
    </location>
</feature>
<evidence type="ECO:0000259" key="3">
    <source>
        <dbReference type="Pfam" id="PF19078"/>
    </source>
</evidence>
<evidence type="ECO:0000256" key="1">
    <source>
        <dbReference type="ARBA" id="ARBA00022729"/>
    </source>
</evidence>
<name>A0A7Z8NQC9_9CELL</name>